<evidence type="ECO:0000313" key="2">
    <source>
        <dbReference type="Proteomes" id="UP000291142"/>
    </source>
</evidence>
<name>A0A4Q9FJ04_9FLAO</name>
<evidence type="ECO:0000313" key="1">
    <source>
        <dbReference type="EMBL" id="TBN03222.1"/>
    </source>
</evidence>
<accession>A0A4Q9FJ04</accession>
<reference evidence="1 2" key="1">
    <citation type="submission" date="2019-02" db="EMBL/GenBank/DDBJ databases">
        <title>Hyunsoonleella sp., isolated from marine sediment.</title>
        <authorList>
            <person name="Liu B.-T."/>
        </authorList>
    </citation>
    <scope>NUCLEOTIDE SEQUENCE [LARGE SCALE GENOMIC DNA]</scope>
    <source>
        <strain evidence="1 2">T58</strain>
    </source>
</reference>
<dbReference type="EMBL" id="SIRT01000007">
    <property type="protein sequence ID" value="TBN03222.1"/>
    <property type="molecule type" value="Genomic_DNA"/>
</dbReference>
<organism evidence="1 2">
    <name type="scientific">Hyunsoonleella flava</name>
    <dbReference type="NCBI Taxonomy" id="2527939"/>
    <lineage>
        <taxon>Bacteria</taxon>
        <taxon>Pseudomonadati</taxon>
        <taxon>Bacteroidota</taxon>
        <taxon>Flavobacteriia</taxon>
        <taxon>Flavobacteriales</taxon>
        <taxon>Flavobacteriaceae</taxon>
    </lineage>
</organism>
<comment type="caution">
    <text evidence="1">The sequence shown here is derived from an EMBL/GenBank/DDBJ whole genome shotgun (WGS) entry which is preliminary data.</text>
</comment>
<dbReference type="Proteomes" id="UP000291142">
    <property type="component" value="Unassembled WGS sequence"/>
</dbReference>
<gene>
    <name evidence="1" type="ORF">EYD45_09405</name>
</gene>
<sequence>MNYFIKIITLFIVCSFIFSCNTKENEDGLLLDIDFGITDDEYKTKIAELVDRGVLKVQTINKEISDTIQTRSFYKRDLKIGSFSALVNVNFNSGDIKTGPLRNYTYHLLTSIIKKSDSINSNKDSVSDKLNDSNSKGYPVIAKKSDIDKIRAYLDKTYGNGVNVEIKEGLFLSEKIMYSSNNEDIILELGRLTIKGQDSLGFPANISSYNNATLEIRSKKYAELLSNEYSRLKNGLKPQDVIEVKFGQPVLEYDEGLEKGFVINAEKILFKANFLNDKILEFKGELRISDTFNETLLIQNNFLYTFNEPLEKVNIYELFGIEDPNLISFIFYPKSHNYDKIKNIILSGRRLKIELFPTAVVLESGEVIQ</sequence>
<dbReference type="RefSeq" id="WP_130964295.1">
    <property type="nucleotide sequence ID" value="NZ_SIRT01000007.1"/>
</dbReference>
<dbReference type="PROSITE" id="PS51257">
    <property type="entry name" value="PROKAR_LIPOPROTEIN"/>
    <property type="match status" value="1"/>
</dbReference>
<protein>
    <submittedName>
        <fullName evidence="1">Uncharacterized protein</fullName>
    </submittedName>
</protein>
<keyword evidence="2" id="KW-1185">Reference proteome</keyword>
<proteinExistence type="predicted"/>
<dbReference type="OrthoDB" id="9855813at2"/>
<dbReference type="AlphaFoldDB" id="A0A4Q9FJ04"/>